<keyword evidence="10" id="KW-1185">Reference proteome</keyword>
<dbReference type="NCBIfam" id="NF008280">
    <property type="entry name" value="PRK11058.1"/>
    <property type="match status" value="1"/>
</dbReference>
<keyword evidence="6" id="KW-0175">Coiled coil</keyword>
<reference evidence="10" key="1">
    <citation type="journal article" date="2019" name="Int. J. Syst. Evol. Microbiol.">
        <title>The Global Catalogue of Microorganisms (GCM) 10K type strain sequencing project: providing services to taxonomists for standard genome sequencing and annotation.</title>
        <authorList>
            <consortium name="The Broad Institute Genomics Platform"/>
            <consortium name="The Broad Institute Genome Sequencing Center for Infectious Disease"/>
            <person name="Wu L."/>
            <person name="Ma J."/>
        </authorList>
    </citation>
    <scope>NUCLEOTIDE SEQUENCE [LARGE SCALE GENOMIC DNA]</scope>
    <source>
        <strain evidence="10">KCTC 42280</strain>
    </source>
</reference>
<evidence type="ECO:0000256" key="6">
    <source>
        <dbReference type="SAM" id="Coils"/>
    </source>
</evidence>
<evidence type="ECO:0000313" key="9">
    <source>
        <dbReference type="EMBL" id="GHD29827.1"/>
    </source>
</evidence>
<dbReference type="PIRSF" id="PIRSF006809">
    <property type="entry name" value="GTP-binding_hflX_prd"/>
    <property type="match status" value="1"/>
</dbReference>
<comment type="subcellular location">
    <subcellularLocation>
        <location evidence="5">Cytoplasm</location>
    </subcellularLocation>
    <text evidence="5">May associate with membranes.</text>
</comment>
<dbReference type="Proteomes" id="UP000610203">
    <property type="component" value="Unassembled WGS sequence"/>
</dbReference>
<dbReference type="InterPro" id="IPR032305">
    <property type="entry name" value="GTP-bd_M"/>
</dbReference>
<comment type="similarity">
    <text evidence="5">Belongs to the TRAFAC class OBG-HflX-like GTPase superfamily. HflX GTPase family.</text>
</comment>
<dbReference type="Gene3D" id="3.40.50.300">
    <property type="entry name" value="P-loop containing nucleotide triphosphate hydrolases"/>
    <property type="match status" value="1"/>
</dbReference>
<evidence type="ECO:0000256" key="5">
    <source>
        <dbReference type="HAMAP-Rule" id="MF_00900"/>
    </source>
</evidence>
<dbReference type="PANTHER" id="PTHR10229:SF0">
    <property type="entry name" value="GTP-BINDING PROTEIN 6-RELATED"/>
    <property type="match status" value="1"/>
</dbReference>
<dbReference type="SUPFAM" id="SSF52540">
    <property type="entry name" value="P-loop containing nucleoside triphosphate hydrolases"/>
    <property type="match status" value="1"/>
</dbReference>
<evidence type="ECO:0000256" key="4">
    <source>
        <dbReference type="ARBA" id="ARBA00023134"/>
    </source>
</evidence>
<dbReference type="InterPro" id="IPR027417">
    <property type="entry name" value="P-loop_NTPase"/>
</dbReference>
<feature type="region of interest" description="Disordered" evidence="7">
    <location>
        <begin position="471"/>
        <end position="501"/>
    </location>
</feature>
<dbReference type="InterPro" id="IPR006073">
    <property type="entry name" value="GTP-bd"/>
</dbReference>
<dbReference type="Pfam" id="PF01926">
    <property type="entry name" value="MMR_HSR1"/>
    <property type="match status" value="1"/>
</dbReference>
<comment type="subunit">
    <text evidence="5">Monomer. Associates with the 50S ribosomal subunit.</text>
</comment>
<dbReference type="CDD" id="cd01878">
    <property type="entry name" value="HflX"/>
    <property type="match status" value="1"/>
</dbReference>
<name>A0ABQ3GSA6_9GAMM</name>
<feature type="coiled-coil region" evidence="6">
    <location>
        <begin position="159"/>
        <end position="193"/>
    </location>
</feature>
<evidence type="ECO:0000256" key="2">
    <source>
        <dbReference type="ARBA" id="ARBA00022741"/>
    </source>
</evidence>
<dbReference type="InterPro" id="IPR042108">
    <property type="entry name" value="GTPase_HflX_N_sf"/>
</dbReference>
<protein>
    <recommendedName>
        <fullName evidence="5">GTPase HflX</fullName>
    </recommendedName>
    <alternativeName>
        <fullName evidence="5">GTP-binding protein HflX</fullName>
    </alternativeName>
</protein>
<dbReference type="InterPro" id="IPR030394">
    <property type="entry name" value="G_HFLX_dom"/>
</dbReference>
<dbReference type="RefSeq" id="WP_189582663.1">
    <property type="nucleotide sequence ID" value="NZ_BMZR01000002.1"/>
</dbReference>
<dbReference type="HAMAP" id="MF_00900">
    <property type="entry name" value="GTPase_HflX"/>
    <property type="match status" value="1"/>
</dbReference>
<keyword evidence="4 5" id="KW-0342">GTP-binding</keyword>
<dbReference type="InterPro" id="IPR025121">
    <property type="entry name" value="GTPase_HflX_N"/>
</dbReference>
<sequence length="501" mass="56286">MDYFERHEGGERAIIVHLDIRQIQDPDDLGEFELLADSAGADRLALVTGSRQRPDAKYFVGSGKAAEIAELVREHDADIVLFNHSLSPSQERNIEALVQCRVLDRTGLILDIFAQRARTYEGKLQVELAQLNHLSTRLVRGWTHLERQKGGIGLRGPGETQLETDRRLLQTRVNQLKSKLEKVRQTRAQGRARRQKSDVPTISLVGYTNAGKSTLFNRLVDENIYAADKLFATLDPTLRRLDWQGVGRVVLVDTVGFVRHLPHELVESFHATLEETLEADLLLHVIDSSSEDMHEQIQAVKDVLAEIDNDVPVLNVYNKIDLTDEPAHIGYASEGQPNRVYVSSRENLGMEGLSLAVQQLLTGALTTFDLTLPYNAGQFKSTLYELGVILEESYDDTGHECLTIRLPSDRLRQLLGQADLNPLDVLPLAQATLLMPVLEEFEQPDEDEDEDQLMTKAEEQAFDDFDALNSETLSSETLHSETLHSETLHSETLHSETSEEK</sequence>
<dbReference type="Pfam" id="PF16360">
    <property type="entry name" value="GTP-bdg_M"/>
    <property type="match status" value="1"/>
</dbReference>
<feature type="compositionally biased region" description="Basic and acidic residues" evidence="7">
    <location>
        <begin position="478"/>
        <end position="501"/>
    </location>
</feature>
<keyword evidence="3" id="KW-0460">Magnesium</keyword>
<dbReference type="PANTHER" id="PTHR10229">
    <property type="entry name" value="GTP-BINDING PROTEIN HFLX"/>
    <property type="match status" value="1"/>
</dbReference>
<dbReference type="Gene3D" id="3.40.50.11060">
    <property type="entry name" value="GTPase HflX, N-terminal domain"/>
    <property type="match status" value="1"/>
</dbReference>
<dbReference type="Gene3D" id="6.10.250.2860">
    <property type="match status" value="1"/>
</dbReference>
<comment type="caution">
    <text evidence="9">The sequence shown here is derived from an EMBL/GenBank/DDBJ whole genome shotgun (WGS) entry which is preliminary data.</text>
</comment>
<evidence type="ECO:0000259" key="8">
    <source>
        <dbReference type="PROSITE" id="PS51705"/>
    </source>
</evidence>
<dbReference type="NCBIfam" id="TIGR03156">
    <property type="entry name" value="GTP_HflX"/>
    <property type="match status" value="1"/>
</dbReference>
<evidence type="ECO:0000313" key="10">
    <source>
        <dbReference type="Proteomes" id="UP000610203"/>
    </source>
</evidence>
<proteinExistence type="inferred from homology"/>
<comment type="function">
    <text evidence="5">GTPase that associates with the 50S ribosomal subunit and may have a role during protein synthesis or ribosome biogenesis.</text>
</comment>
<evidence type="ECO:0000256" key="7">
    <source>
        <dbReference type="SAM" id="MobiDB-lite"/>
    </source>
</evidence>
<dbReference type="Pfam" id="PF13167">
    <property type="entry name" value="GTP-bdg_N"/>
    <property type="match status" value="1"/>
</dbReference>
<accession>A0ABQ3GSA6</accession>
<dbReference type="EMBL" id="BMZR01000002">
    <property type="protein sequence ID" value="GHD29827.1"/>
    <property type="molecule type" value="Genomic_DNA"/>
</dbReference>
<keyword evidence="1" id="KW-0479">Metal-binding</keyword>
<keyword evidence="2 5" id="KW-0547">Nucleotide-binding</keyword>
<keyword evidence="5" id="KW-0963">Cytoplasm</keyword>
<gene>
    <name evidence="5 9" type="primary">hflX</name>
    <name evidence="9" type="ORF">GCM10016272_09960</name>
</gene>
<dbReference type="PRINTS" id="PR00326">
    <property type="entry name" value="GTP1OBG"/>
</dbReference>
<dbReference type="InterPro" id="IPR016496">
    <property type="entry name" value="GTPase_HflX"/>
</dbReference>
<feature type="domain" description="Hflx-type G" evidence="8">
    <location>
        <begin position="200"/>
        <end position="365"/>
    </location>
</feature>
<organism evidence="9 10">
    <name type="scientific">Psychrobacter glaciei</name>
    <dbReference type="NCBI Taxonomy" id="619771"/>
    <lineage>
        <taxon>Bacteria</taxon>
        <taxon>Pseudomonadati</taxon>
        <taxon>Pseudomonadota</taxon>
        <taxon>Gammaproteobacteria</taxon>
        <taxon>Moraxellales</taxon>
        <taxon>Moraxellaceae</taxon>
        <taxon>Psychrobacter</taxon>
    </lineage>
</organism>
<dbReference type="PROSITE" id="PS51705">
    <property type="entry name" value="G_HFLX"/>
    <property type="match status" value="1"/>
</dbReference>
<evidence type="ECO:0000256" key="3">
    <source>
        <dbReference type="ARBA" id="ARBA00022842"/>
    </source>
</evidence>
<evidence type="ECO:0000256" key="1">
    <source>
        <dbReference type="ARBA" id="ARBA00022723"/>
    </source>
</evidence>